<keyword evidence="7 12" id="KW-1133">Transmembrane helix</keyword>
<feature type="transmembrane region" description="Helical" evidence="12">
    <location>
        <begin position="174"/>
        <end position="195"/>
    </location>
</feature>
<dbReference type="GeneTree" id="ENSGT00650000093633"/>
<dbReference type="SUPFAM" id="SSF81321">
    <property type="entry name" value="Family A G protein-coupled receptor-like"/>
    <property type="match status" value="1"/>
</dbReference>
<evidence type="ECO:0000256" key="6">
    <source>
        <dbReference type="ARBA" id="ARBA00022692"/>
    </source>
</evidence>
<evidence type="ECO:0000256" key="9">
    <source>
        <dbReference type="ARBA" id="ARBA00023136"/>
    </source>
</evidence>
<feature type="transmembrane region" description="Helical" evidence="12">
    <location>
        <begin position="90"/>
        <end position="111"/>
    </location>
</feature>
<evidence type="ECO:0000256" key="2">
    <source>
        <dbReference type="ARBA" id="ARBA00010663"/>
    </source>
</evidence>
<dbReference type="PRINTS" id="PR00237">
    <property type="entry name" value="GPCRRHODOPSN"/>
</dbReference>
<dbReference type="Bgee" id="ENSORLG00000025202">
    <property type="expression patterns" value="Expressed in sexually immature organism and 2 other cell types or tissues"/>
</dbReference>
<evidence type="ECO:0000256" key="8">
    <source>
        <dbReference type="ARBA" id="ARBA00023040"/>
    </source>
</evidence>
<name>A0A3B3HBB5_ORYLA</name>
<accession>A0A3B3HBB5</accession>
<dbReference type="AlphaFoldDB" id="A0A3B3HBB5"/>
<evidence type="ECO:0000256" key="3">
    <source>
        <dbReference type="ARBA" id="ARBA00022475"/>
    </source>
</evidence>
<dbReference type="Pfam" id="PF03402">
    <property type="entry name" value="V1R"/>
    <property type="match status" value="1"/>
</dbReference>
<evidence type="ECO:0000256" key="1">
    <source>
        <dbReference type="ARBA" id="ARBA00004651"/>
    </source>
</evidence>
<reference evidence="14 15" key="1">
    <citation type="journal article" date="2007" name="Nature">
        <title>The medaka draft genome and insights into vertebrate genome evolution.</title>
        <authorList>
            <person name="Kasahara M."/>
            <person name="Naruse K."/>
            <person name="Sasaki S."/>
            <person name="Nakatani Y."/>
            <person name="Qu W."/>
            <person name="Ahsan B."/>
            <person name="Yamada T."/>
            <person name="Nagayasu Y."/>
            <person name="Doi K."/>
            <person name="Kasai Y."/>
            <person name="Jindo T."/>
            <person name="Kobayashi D."/>
            <person name="Shimada A."/>
            <person name="Toyoda A."/>
            <person name="Kuroki Y."/>
            <person name="Fujiyama A."/>
            <person name="Sasaki T."/>
            <person name="Shimizu A."/>
            <person name="Asakawa S."/>
            <person name="Shimizu N."/>
            <person name="Hashimoto S."/>
            <person name="Yang J."/>
            <person name="Lee Y."/>
            <person name="Matsushima K."/>
            <person name="Sugano S."/>
            <person name="Sakaizumi M."/>
            <person name="Narita T."/>
            <person name="Ohishi K."/>
            <person name="Haga S."/>
            <person name="Ohta F."/>
            <person name="Nomoto H."/>
            <person name="Nogata K."/>
            <person name="Morishita T."/>
            <person name="Endo T."/>
            <person name="Shin-I T."/>
            <person name="Takeda H."/>
            <person name="Morishita S."/>
            <person name="Kohara Y."/>
        </authorList>
    </citation>
    <scope>NUCLEOTIDE SEQUENCE [LARGE SCALE GENOMIC DNA]</scope>
    <source>
        <strain evidence="14 15">Hd-rR</strain>
    </source>
</reference>
<dbReference type="CDD" id="cd00637">
    <property type="entry name" value="7tm_classA_rhodopsin-like"/>
    <property type="match status" value="1"/>
</dbReference>
<dbReference type="InterPro" id="IPR017452">
    <property type="entry name" value="GPCR_Rhodpsn_7TM"/>
</dbReference>
<keyword evidence="9 12" id="KW-0472">Membrane</keyword>
<feature type="transmembrane region" description="Helical" evidence="12">
    <location>
        <begin position="56"/>
        <end position="78"/>
    </location>
</feature>
<evidence type="ECO:0000256" key="5">
    <source>
        <dbReference type="ARBA" id="ARBA00022606"/>
    </source>
</evidence>
<evidence type="ECO:0000313" key="14">
    <source>
        <dbReference type="Ensembl" id="ENSORLP00000028528.1"/>
    </source>
</evidence>
<evidence type="ECO:0000256" key="4">
    <source>
        <dbReference type="ARBA" id="ARBA00022507"/>
    </source>
</evidence>
<keyword evidence="15" id="KW-1185">Reference proteome</keyword>
<dbReference type="InterPro" id="IPR004072">
    <property type="entry name" value="Vmron_rcpt_1"/>
</dbReference>
<gene>
    <name evidence="14" type="primary">LOC101159247</name>
</gene>
<protein>
    <submittedName>
        <fullName evidence="14">Olfactory receptor class A related 3, tandem duplicate 1</fullName>
    </submittedName>
</protein>
<organism evidence="14 15">
    <name type="scientific">Oryzias latipes</name>
    <name type="common">Japanese rice fish</name>
    <name type="synonym">Japanese killifish</name>
    <dbReference type="NCBI Taxonomy" id="8090"/>
    <lineage>
        <taxon>Eukaryota</taxon>
        <taxon>Metazoa</taxon>
        <taxon>Chordata</taxon>
        <taxon>Craniata</taxon>
        <taxon>Vertebrata</taxon>
        <taxon>Euteleostomi</taxon>
        <taxon>Actinopterygii</taxon>
        <taxon>Neopterygii</taxon>
        <taxon>Teleostei</taxon>
        <taxon>Neoteleostei</taxon>
        <taxon>Acanthomorphata</taxon>
        <taxon>Ovalentaria</taxon>
        <taxon>Atherinomorphae</taxon>
        <taxon>Beloniformes</taxon>
        <taxon>Adrianichthyidae</taxon>
        <taxon>Oryziinae</taxon>
        <taxon>Oryzias</taxon>
    </lineage>
</organism>
<keyword evidence="10" id="KW-0675">Receptor</keyword>
<keyword evidence="5" id="KW-0716">Sensory transduction</keyword>
<dbReference type="PANTHER" id="PTHR11394:SF137">
    <property type="entry name" value="C-X-C CHEMOKINE RECEPTOR TYPE 3 ISOFORM X1-RELATED"/>
    <property type="match status" value="1"/>
</dbReference>
<reference evidence="14" key="3">
    <citation type="submission" date="2025-09" db="UniProtKB">
        <authorList>
            <consortium name="Ensembl"/>
        </authorList>
    </citation>
    <scope>IDENTIFICATION</scope>
    <source>
        <strain evidence="14">Hd-rR</strain>
    </source>
</reference>
<dbReference type="Ensembl" id="ENSORLT00000030413.1">
    <property type="protein sequence ID" value="ENSORLP00000028528.1"/>
    <property type="gene ID" value="ENSORLG00000025202.1"/>
</dbReference>
<keyword evidence="6 12" id="KW-0812">Transmembrane</keyword>
<evidence type="ECO:0000256" key="11">
    <source>
        <dbReference type="ARBA" id="ARBA00023224"/>
    </source>
</evidence>
<proteinExistence type="inferred from homology"/>
<keyword evidence="4" id="KW-0589">Pheromone response</keyword>
<dbReference type="GO" id="GO:0019236">
    <property type="term" value="P:response to pheromone"/>
    <property type="evidence" value="ECO:0007669"/>
    <property type="project" value="UniProtKB-KW"/>
</dbReference>
<evidence type="ECO:0000256" key="12">
    <source>
        <dbReference type="SAM" id="Phobius"/>
    </source>
</evidence>
<comment type="similarity">
    <text evidence="2">Belongs to the G-protein coupled receptor 1 family.</text>
</comment>
<dbReference type="PROSITE" id="PS50262">
    <property type="entry name" value="G_PROTEIN_RECEP_F1_2"/>
    <property type="match status" value="1"/>
</dbReference>
<dbReference type="PANTHER" id="PTHR11394">
    <property type="entry name" value="TASTE RECEPTOR TYPE 2"/>
    <property type="match status" value="1"/>
</dbReference>
<reference evidence="14" key="2">
    <citation type="submission" date="2025-08" db="UniProtKB">
        <authorList>
            <consortium name="Ensembl"/>
        </authorList>
    </citation>
    <scope>IDENTIFICATION</scope>
    <source>
        <strain evidence="14">Hd-rR</strain>
    </source>
</reference>
<sequence length="412" mass="46089">MSAVSRMKTQLDLRPADEAAAKIKDFVGPEGRDENPKHVGIGLQVPVSDVQIVCHVIMVVLAILGNATVIVVIGKSVIQDRRVAHNSNIIIINMAVSNLMVSIMRNILLIVSDFGIQLFLSRERCQFLMGVWVWLRSVNVWSTFYLSVFHLQTLRRVAPSVGNLQASRGVPKTLLLNLLSIWILNLLYSIPAHIFSTNGNANSTETLMLISSTTRPLLGCVWNFPSSYSGLAYATTSMVIHETLPIVLMTVTNLSSLYTLHTYGRTRKSVQDAPVVKRVPAEKRAAKVRKRMTAYVQKRFLDPPMLQICYWIIQISFSCFPGDSYSCFALHCVLGNQRYICKLLQLQPRHLIRVPPGHRSLCPDPLHRLVSCCPGGWPSWAAFLYQVIADLLTELPGNCTPLKLCEENIHNC</sequence>
<dbReference type="Gene3D" id="1.20.1070.10">
    <property type="entry name" value="Rhodopsin 7-helix transmembrane proteins"/>
    <property type="match status" value="1"/>
</dbReference>
<dbReference type="InParanoid" id="A0A3B3HBB5"/>
<dbReference type="InterPro" id="IPR000276">
    <property type="entry name" value="GPCR_Rhodpsn"/>
</dbReference>
<dbReference type="FunCoup" id="A0A3B3HBB5">
    <property type="interactions" value="10"/>
</dbReference>
<keyword evidence="11" id="KW-0807">Transducer</keyword>
<dbReference type="GO" id="GO:0005886">
    <property type="term" value="C:plasma membrane"/>
    <property type="evidence" value="ECO:0007669"/>
    <property type="project" value="UniProtKB-SubCell"/>
</dbReference>
<evidence type="ECO:0000256" key="10">
    <source>
        <dbReference type="ARBA" id="ARBA00023170"/>
    </source>
</evidence>
<dbReference type="STRING" id="8090.ENSORLP00000028528"/>
<dbReference type="GO" id="GO:0016503">
    <property type="term" value="F:pheromone receptor activity"/>
    <property type="evidence" value="ECO:0007669"/>
    <property type="project" value="InterPro"/>
</dbReference>
<keyword evidence="8" id="KW-0297">G-protein coupled receptor</keyword>
<feature type="domain" description="G-protein coupled receptors family 1 profile" evidence="13">
    <location>
        <begin position="65"/>
        <end position="288"/>
    </location>
</feature>
<keyword evidence="3" id="KW-1003">Cell membrane</keyword>
<dbReference type="Proteomes" id="UP000001038">
    <property type="component" value="Chromosome 5"/>
</dbReference>
<evidence type="ECO:0000259" key="13">
    <source>
        <dbReference type="PROSITE" id="PS50262"/>
    </source>
</evidence>
<evidence type="ECO:0000256" key="7">
    <source>
        <dbReference type="ARBA" id="ARBA00022989"/>
    </source>
</evidence>
<evidence type="ECO:0000313" key="15">
    <source>
        <dbReference type="Proteomes" id="UP000001038"/>
    </source>
</evidence>
<comment type="subcellular location">
    <subcellularLocation>
        <location evidence="1">Cell membrane</location>
        <topology evidence="1">Multi-pass membrane protein</topology>
    </subcellularLocation>
</comment>
<feature type="transmembrane region" description="Helical" evidence="12">
    <location>
        <begin position="131"/>
        <end position="153"/>
    </location>
</feature>